<keyword evidence="2" id="KW-0812">Transmembrane</keyword>
<keyword evidence="2" id="KW-1133">Transmembrane helix</keyword>
<dbReference type="Pfam" id="PF11772">
    <property type="entry name" value="EpuA"/>
    <property type="match status" value="1"/>
</dbReference>
<dbReference type="EMBL" id="JXRP01000009">
    <property type="protein sequence ID" value="KIL49786.1"/>
    <property type="molecule type" value="Genomic_DNA"/>
</dbReference>
<dbReference type="AlphaFoldDB" id="A0A0C2VZH5"/>
<evidence type="ECO:0000256" key="1">
    <source>
        <dbReference type="SAM" id="MobiDB-lite"/>
    </source>
</evidence>
<gene>
    <name evidence="3" type="ORF">KP78_12540</name>
</gene>
<dbReference type="InterPro" id="IPR024596">
    <property type="entry name" value="RNApol_su_b/EpuA"/>
</dbReference>
<evidence type="ECO:0000313" key="4">
    <source>
        <dbReference type="Proteomes" id="UP000031938"/>
    </source>
</evidence>
<dbReference type="RefSeq" id="WP_041087019.1">
    <property type="nucleotide sequence ID" value="NZ_JXRP01000009.1"/>
</dbReference>
<evidence type="ECO:0000256" key="2">
    <source>
        <dbReference type="SAM" id="Phobius"/>
    </source>
</evidence>
<evidence type="ECO:0008006" key="5">
    <source>
        <dbReference type="Google" id="ProtNLM"/>
    </source>
</evidence>
<sequence>MAENRATKNIEQQNTKQEDQEPKRKPRWVQVRLFPITVRVLLVLLLVAGSLVGGLMIGYGVIGDGNPLDALNKETWTHIYDIVMKDES</sequence>
<reference evidence="3 4" key="1">
    <citation type="submission" date="2015-01" db="EMBL/GenBank/DDBJ databases">
        <title>Genome sequencing of Jeotgalibacillus soli.</title>
        <authorList>
            <person name="Goh K.M."/>
            <person name="Chan K.-G."/>
            <person name="Yaakop A.S."/>
            <person name="Ee R."/>
            <person name="Gan H.M."/>
            <person name="Chan C.S."/>
        </authorList>
    </citation>
    <scope>NUCLEOTIDE SEQUENCE [LARGE SCALE GENOMIC DNA]</scope>
    <source>
        <strain evidence="3 4">P9</strain>
    </source>
</reference>
<dbReference type="PATRIC" id="fig|889306.3.peg.1263"/>
<proteinExistence type="predicted"/>
<feature type="transmembrane region" description="Helical" evidence="2">
    <location>
        <begin position="33"/>
        <end position="62"/>
    </location>
</feature>
<keyword evidence="4" id="KW-1185">Reference proteome</keyword>
<keyword evidence="2" id="KW-0472">Membrane</keyword>
<feature type="region of interest" description="Disordered" evidence="1">
    <location>
        <begin position="1"/>
        <end position="24"/>
    </location>
</feature>
<protein>
    <recommendedName>
        <fullName evidence="5">DNA-directed RNA polymerase subunit beta</fullName>
    </recommendedName>
</protein>
<name>A0A0C2VZH5_9BACL</name>
<dbReference type="STRING" id="889306.KP78_12540"/>
<comment type="caution">
    <text evidence="3">The sequence shown here is derived from an EMBL/GenBank/DDBJ whole genome shotgun (WGS) entry which is preliminary data.</text>
</comment>
<accession>A0A0C2VZH5</accession>
<dbReference type="Proteomes" id="UP000031938">
    <property type="component" value="Unassembled WGS sequence"/>
</dbReference>
<dbReference type="OrthoDB" id="2300232at2"/>
<evidence type="ECO:0000313" key="3">
    <source>
        <dbReference type="EMBL" id="KIL49786.1"/>
    </source>
</evidence>
<organism evidence="3 4">
    <name type="scientific">Jeotgalibacillus soli</name>
    <dbReference type="NCBI Taxonomy" id="889306"/>
    <lineage>
        <taxon>Bacteria</taxon>
        <taxon>Bacillati</taxon>
        <taxon>Bacillota</taxon>
        <taxon>Bacilli</taxon>
        <taxon>Bacillales</taxon>
        <taxon>Caryophanaceae</taxon>
        <taxon>Jeotgalibacillus</taxon>
    </lineage>
</organism>